<dbReference type="GeneID" id="92996909"/>
<evidence type="ECO:0000256" key="1">
    <source>
        <dbReference type="ARBA" id="ARBA00010552"/>
    </source>
</evidence>
<reference evidence="3" key="1">
    <citation type="submission" date="2017-10" db="EMBL/GenBank/DDBJ databases">
        <title>Whole genome sequencing of various Bordetella species.</title>
        <authorList>
            <person name="Weigand M.R."/>
            <person name="Loparev V."/>
            <person name="Peng Y."/>
            <person name="Bowden K.E."/>
            <person name="Tondella M.L."/>
            <person name="Williams M.M."/>
        </authorList>
    </citation>
    <scope>NUCLEOTIDE SEQUENCE [LARGE SCALE GENOMIC DNA]</scope>
    <source>
        <strain evidence="3">H720</strain>
    </source>
</reference>
<dbReference type="SUPFAM" id="SSF55298">
    <property type="entry name" value="YjgF-like"/>
    <property type="match status" value="1"/>
</dbReference>
<evidence type="ECO:0000313" key="2">
    <source>
        <dbReference type="EMBL" id="AZW16026.1"/>
    </source>
</evidence>
<dbReference type="AlphaFoldDB" id="A0AAN1RTW7"/>
<accession>A0AAN1RTW7</accession>
<name>A0AAN1RTW7_9BORD</name>
<proteinExistence type="inferred from homology"/>
<comment type="similarity">
    <text evidence="1">Belongs to the RutC family.</text>
</comment>
<dbReference type="Pfam" id="PF01042">
    <property type="entry name" value="Ribonuc_L-PSP"/>
    <property type="match status" value="1"/>
</dbReference>
<dbReference type="RefSeq" id="WP_051594312.1">
    <property type="nucleotide sequence ID" value="NZ_CP012077.1"/>
</dbReference>
<dbReference type="Proteomes" id="UP000282741">
    <property type="component" value="Chromosome"/>
</dbReference>
<dbReference type="CDD" id="cd00448">
    <property type="entry name" value="YjgF_YER057c_UK114_family"/>
    <property type="match status" value="1"/>
</dbReference>
<dbReference type="InterPro" id="IPR006175">
    <property type="entry name" value="YjgF/YER057c/UK114"/>
</dbReference>
<dbReference type="PANTHER" id="PTHR11803">
    <property type="entry name" value="2-IMINOBUTANOATE/2-IMINOPROPANOATE DEAMINASE RIDA"/>
    <property type="match status" value="1"/>
</dbReference>
<dbReference type="GO" id="GO:0005829">
    <property type="term" value="C:cytosol"/>
    <property type="evidence" value="ECO:0007669"/>
    <property type="project" value="TreeGrafter"/>
</dbReference>
<dbReference type="PANTHER" id="PTHR11803:SF58">
    <property type="entry name" value="PROTEIN HMF1-RELATED"/>
    <property type="match status" value="1"/>
</dbReference>
<gene>
    <name evidence="2" type="ORF">CS347_04115</name>
</gene>
<organism evidence="2 3">
    <name type="scientific">Bordetella hinzii</name>
    <dbReference type="NCBI Taxonomy" id="103855"/>
    <lineage>
        <taxon>Bacteria</taxon>
        <taxon>Pseudomonadati</taxon>
        <taxon>Pseudomonadota</taxon>
        <taxon>Betaproteobacteria</taxon>
        <taxon>Burkholderiales</taxon>
        <taxon>Alcaligenaceae</taxon>
        <taxon>Bordetella</taxon>
    </lineage>
</organism>
<dbReference type="GO" id="GO:0019239">
    <property type="term" value="F:deaminase activity"/>
    <property type="evidence" value="ECO:0007669"/>
    <property type="project" value="TreeGrafter"/>
</dbReference>
<dbReference type="Gene3D" id="3.30.1330.40">
    <property type="entry name" value="RutC-like"/>
    <property type="match status" value="1"/>
</dbReference>
<dbReference type="EMBL" id="CP024172">
    <property type="protein sequence ID" value="AZW16026.1"/>
    <property type="molecule type" value="Genomic_DNA"/>
</dbReference>
<protein>
    <submittedName>
        <fullName evidence="2">RidA family protein</fullName>
    </submittedName>
</protein>
<sequence length="144" mass="15406">MNAPGRPPAAQAGLRRIERSAALPAPRFLYSPAVQAGSDVYISGLVGLDPASGRLAEGGAGEQTRRIFLNLRALCEEQGWPVERIVVARVYCAGREAADGMNQAWGEFFREIPPPARTFSVVESLPLGAAVEIEFQLSIQGDSP</sequence>
<evidence type="ECO:0000313" key="3">
    <source>
        <dbReference type="Proteomes" id="UP000282741"/>
    </source>
</evidence>
<dbReference type="InterPro" id="IPR035959">
    <property type="entry name" value="RutC-like_sf"/>
</dbReference>